<keyword evidence="3" id="KW-1185">Reference proteome</keyword>
<comment type="caution">
    <text evidence="2">The sequence shown here is derived from an EMBL/GenBank/DDBJ whole genome shotgun (WGS) entry which is preliminary data.</text>
</comment>
<name>A0ABD1K481_9TELE</name>
<protein>
    <recommendedName>
        <fullName evidence="1">F-box/LRR-repeat protein 15-like leucin rich repeat domain-containing protein</fullName>
    </recommendedName>
</protein>
<feature type="domain" description="F-box/LRR-repeat protein 15-like leucin rich repeat" evidence="1">
    <location>
        <begin position="9"/>
        <end position="209"/>
    </location>
</feature>
<dbReference type="Gene3D" id="3.80.10.10">
    <property type="entry name" value="Ribonuclease Inhibitor"/>
    <property type="match status" value="2"/>
</dbReference>
<dbReference type="Proteomes" id="UP001591681">
    <property type="component" value="Unassembled WGS sequence"/>
</dbReference>
<organism evidence="2 3">
    <name type="scientific">Coilia grayii</name>
    <name type="common">Gray's grenadier anchovy</name>
    <dbReference type="NCBI Taxonomy" id="363190"/>
    <lineage>
        <taxon>Eukaryota</taxon>
        <taxon>Metazoa</taxon>
        <taxon>Chordata</taxon>
        <taxon>Craniata</taxon>
        <taxon>Vertebrata</taxon>
        <taxon>Euteleostomi</taxon>
        <taxon>Actinopterygii</taxon>
        <taxon>Neopterygii</taxon>
        <taxon>Teleostei</taxon>
        <taxon>Clupei</taxon>
        <taxon>Clupeiformes</taxon>
        <taxon>Clupeoidei</taxon>
        <taxon>Engraulidae</taxon>
        <taxon>Coilinae</taxon>
        <taxon>Coilia</taxon>
    </lineage>
</organism>
<reference evidence="2 3" key="1">
    <citation type="submission" date="2024-09" db="EMBL/GenBank/DDBJ databases">
        <title>A chromosome-level genome assembly of Gray's grenadier anchovy, Coilia grayii.</title>
        <authorList>
            <person name="Fu Z."/>
        </authorList>
    </citation>
    <scope>NUCLEOTIDE SEQUENCE [LARGE SCALE GENOMIC DNA]</scope>
    <source>
        <strain evidence="2">G4</strain>
        <tissue evidence="2">Muscle</tissue>
    </source>
</reference>
<proteinExistence type="predicted"/>
<dbReference type="Pfam" id="PF25372">
    <property type="entry name" value="DUF7885"/>
    <property type="match status" value="1"/>
</dbReference>
<accession>A0ABD1K481</accession>
<evidence type="ECO:0000313" key="3">
    <source>
        <dbReference type="Proteomes" id="UP001591681"/>
    </source>
</evidence>
<dbReference type="PANTHER" id="PTHR13318:SF240">
    <property type="entry name" value="F-BOX AND LEUCINE-RICH REPEAT PROTEIN 13"/>
    <property type="match status" value="1"/>
</dbReference>
<dbReference type="SMART" id="SM00367">
    <property type="entry name" value="LRR_CC"/>
    <property type="match status" value="7"/>
</dbReference>
<dbReference type="PANTHER" id="PTHR13318">
    <property type="entry name" value="PARTNER OF PAIRED, ISOFORM B-RELATED"/>
    <property type="match status" value="1"/>
</dbReference>
<dbReference type="InterPro" id="IPR032675">
    <property type="entry name" value="LRR_dom_sf"/>
</dbReference>
<dbReference type="AlphaFoldDB" id="A0ABD1K481"/>
<dbReference type="InterPro" id="IPR006553">
    <property type="entry name" value="Leu-rich_rpt_Cys-con_subtyp"/>
</dbReference>
<dbReference type="EMBL" id="JBHFQA010000009">
    <property type="protein sequence ID" value="KAL2093924.1"/>
    <property type="molecule type" value="Genomic_DNA"/>
</dbReference>
<gene>
    <name evidence="2" type="ORF">ACEWY4_011236</name>
</gene>
<dbReference type="SUPFAM" id="SSF52047">
    <property type="entry name" value="RNI-like"/>
    <property type="match status" value="1"/>
</dbReference>
<sequence length="266" mass="30260">MTDASMKYIASLKSLSYLDISDSVRVSDVGLRFLMDGPSASKLQEFNLSNCRVSDFVVVRIVQRCSVLKTLNMAYCEALTETAFEFLCNLRSLVSLDISGCHIQDKMFCRRAKPLEDIDISHCVSLSDLSIKSLSFYCRALARLIMAGCPKMTDAAIQYLTLRDSNLKELDVSGCVLLTDRAPRALLKGCLNLRSLTMLYCRGISKRSALRLQPRLKHWEHSRDDAPCWYSYDLEDQLPQLSKKAKKQDITWEYEDSHRNSSTLTR</sequence>
<dbReference type="InterPro" id="IPR057207">
    <property type="entry name" value="FBXL15_LRR"/>
</dbReference>
<evidence type="ECO:0000313" key="2">
    <source>
        <dbReference type="EMBL" id="KAL2093924.1"/>
    </source>
</evidence>
<evidence type="ECO:0000259" key="1">
    <source>
        <dbReference type="Pfam" id="PF25372"/>
    </source>
</evidence>